<dbReference type="Proteomes" id="UP000749646">
    <property type="component" value="Unassembled WGS sequence"/>
</dbReference>
<comment type="function">
    <text evidence="1">Required for respiratory activity and maintenance and expression of the mitochondrial genome.</text>
</comment>
<reference evidence="5" key="1">
    <citation type="journal article" date="2020" name="Fungal Divers.">
        <title>Resolving the Mortierellaceae phylogeny through synthesis of multi-gene phylogenetics and phylogenomics.</title>
        <authorList>
            <person name="Vandepol N."/>
            <person name="Liber J."/>
            <person name="Desiro A."/>
            <person name="Na H."/>
            <person name="Kennedy M."/>
            <person name="Barry K."/>
            <person name="Grigoriev I.V."/>
            <person name="Miller A.N."/>
            <person name="O'Donnell K."/>
            <person name="Stajich J.E."/>
            <person name="Bonito G."/>
        </authorList>
    </citation>
    <scope>NUCLEOTIDE SEQUENCE</scope>
    <source>
        <strain evidence="5">MES-2147</strain>
    </source>
</reference>
<dbReference type="PANTHER" id="PTHR13475">
    <property type="entry name" value="NEUGRIN"/>
    <property type="match status" value="1"/>
</dbReference>
<keyword evidence="6" id="KW-1185">Reference proteome</keyword>
<dbReference type="InterPro" id="IPR010487">
    <property type="entry name" value="NGRN/Rrg9"/>
</dbReference>
<evidence type="ECO:0000256" key="1">
    <source>
        <dbReference type="ARBA" id="ARBA00003548"/>
    </source>
</evidence>
<feature type="region of interest" description="Disordered" evidence="4">
    <location>
        <begin position="149"/>
        <end position="190"/>
    </location>
</feature>
<feature type="compositionally biased region" description="Basic and acidic residues" evidence="4">
    <location>
        <begin position="180"/>
        <end position="190"/>
    </location>
</feature>
<proteinExistence type="inferred from homology"/>
<protein>
    <recommendedName>
        <fullName evidence="3">Required for respiratory growth protein 9, mitochondrial</fullName>
    </recommendedName>
</protein>
<evidence type="ECO:0000313" key="6">
    <source>
        <dbReference type="Proteomes" id="UP000749646"/>
    </source>
</evidence>
<dbReference type="OrthoDB" id="5578174at2759"/>
<dbReference type="Pfam" id="PF06413">
    <property type="entry name" value="Neugrin"/>
    <property type="match status" value="1"/>
</dbReference>
<comment type="similarity">
    <text evidence="2">Belongs to the RRG9 family.</text>
</comment>
<dbReference type="AlphaFoldDB" id="A0A9P6IPG0"/>
<name>A0A9P6IPG0_9FUNG</name>
<evidence type="ECO:0000256" key="3">
    <source>
        <dbReference type="ARBA" id="ARBA00013566"/>
    </source>
</evidence>
<organism evidence="5 6">
    <name type="scientific">Modicella reniformis</name>
    <dbReference type="NCBI Taxonomy" id="1440133"/>
    <lineage>
        <taxon>Eukaryota</taxon>
        <taxon>Fungi</taxon>
        <taxon>Fungi incertae sedis</taxon>
        <taxon>Mucoromycota</taxon>
        <taxon>Mortierellomycotina</taxon>
        <taxon>Mortierellomycetes</taxon>
        <taxon>Mortierellales</taxon>
        <taxon>Mortierellaceae</taxon>
        <taxon>Modicella</taxon>
    </lineage>
</organism>
<evidence type="ECO:0000256" key="4">
    <source>
        <dbReference type="SAM" id="MobiDB-lite"/>
    </source>
</evidence>
<evidence type="ECO:0000313" key="5">
    <source>
        <dbReference type="EMBL" id="KAF9942195.1"/>
    </source>
</evidence>
<sequence>MQANRKLILSSGYRLSNKSRDHCRLGSFYISRLLRTSATSHFSSSIDTDRSSTDTAGETTNSNRVLKDAFSNPSVMQEAKERWALGEVDFAPIIFPKGRPQIAVLAKQLLETRISEGYSGHRTLKDERNTLRDQQATMVLDLRAKYSSPASSSLLSPPSSSSTLSLPATAENVASTPSPESHDNDNMPRQGMDEVRYLRKQFPDEWTAEKLAQHFNVASESIVRILKTNFQLSPERAAAQDMIKQQKRKMNVEAHIERIKTERHAIWLKDKAKNENAVQKNRSTTKRIKLGAPKRAIEVE</sequence>
<comment type="caution">
    <text evidence="5">The sequence shown here is derived from an EMBL/GenBank/DDBJ whole genome shotgun (WGS) entry which is preliminary data.</text>
</comment>
<evidence type="ECO:0000256" key="2">
    <source>
        <dbReference type="ARBA" id="ARBA00010895"/>
    </source>
</evidence>
<feature type="compositionally biased region" description="Low complexity" evidence="4">
    <location>
        <begin position="149"/>
        <end position="170"/>
    </location>
</feature>
<dbReference type="EMBL" id="JAAAHW010009371">
    <property type="protein sequence ID" value="KAF9942195.1"/>
    <property type="molecule type" value="Genomic_DNA"/>
</dbReference>
<gene>
    <name evidence="5" type="ORF">BGZ65_008281</name>
</gene>
<dbReference type="GO" id="GO:0005634">
    <property type="term" value="C:nucleus"/>
    <property type="evidence" value="ECO:0007669"/>
    <property type="project" value="TreeGrafter"/>
</dbReference>
<feature type="region of interest" description="Disordered" evidence="4">
    <location>
        <begin position="275"/>
        <end position="300"/>
    </location>
</feature>
<dbReference type="PANTHER" id="PTHR13475:SF3">
    <property type="entry name" value="NEUGRIN"/>
    <property type="match status" value="1"/>
</dbReference>
<accession>A0A9P6IPG0</accession>